<accession>A0A0G2A5C5</accession>
<evidence type="ECO:0000256" key="1">
    <source>
        <dbReference type="ARBA" id="ARBA00004141"/>
    </source>
</evidence>
<organism evidence="7 8">
    <name type="scientific">Candidatus Uhrbacteria bacterium GW2011_GWC2_53_7</name>
    <dbReference type="NCBI Taxonomy" id="1618986"/>
    <lineage>
        <taxon>Bacteria</taxon>
        <taxon>Candidatus Uhriibacteriota</taxon>
    </lineage>
</organism>
<dbReference type="Proteomes" id="UP000033865">
    <property type="component" value="Unassembled WGS sequence"/>
</dbReference>
<keyword evidence="2 5" id="KW-0812">Transmembrane</keyword>
<keyword evidence="4 5" id="KW-0472">Membrane</keyword>
<feature type="transmembrane region" description="Helical" evidence="5">
    <location>
        <begin position="137"/>
        <end position="156"/>
    </location>
</feature>
<dbReference type="Pfam" id="PF04932">
    <property type="entry name" value="Wzy_C"/>
    <property type="match status" value="1"/>
</dbReference>
<evidence type="ECO:0000256" key="2">
    <source>
        <dbReference type="ARBA" id="ARBA00022692"/>
    </source>
</evidence>
<evidence type="ECO:0000256" key="3">
    <source>
        <dbReference type="ARBA" id="ARBA00022989"/>
    </source>
</evidence>
<feature type="transmembrane region" description="Helical" evidence="5">
    <location>
        <begin position="420"/>
        <end position="438"/>
    </location>
</feature>
<evidence type="ECO:0000313" key="7">
    <source>
        <dbReference type="EMBL" id="KKW36112.1"/>
    </source>
</evidence>
<evidence type="ECO:0000256" key="5">
    <source>
        <dbReference type="SAM" id="Phobius"/>
    </source>
</evidence>
<feature type="domain" description="O-antigen ligase-related" evidence="6">
    <location>
        <begin position="262"/>
        <end position="429"/>
    </location>
</feature>
<keyword evidence="3 5" id="KW-1133">Transmembrane helix</keyword>
<dbReference type="InterPro" id="IPR051533">
    <property type="entry name" value="WaaL-like"/>
</dbReference>
<dbReference type="AlphaFoldDB" id="A0A0G2A5C5"/>
<dbReference type="EMBL" id="LCRN01000028">
    <property type="protein sequence ID" value="KKW36112.1"/>
    <property type="molecule type" value="Genomic_DNA"/>
</dbReference>
<feature type="transmembrane region" description="Helical" evidence="5">
    <location>
        <begin position="232"/>
        <end position="248"/>
    </location>
</feature>
<gene>
    <name evidence="7" type="ORF">UY82_C0028G0005</name>
</gene>
<feature type="transmembrane region" description="Helical" evidence="5">
    <location>
        <begin position="450"/>
        <end position="471"/>
    </location>
</feature>
<feature type="transmembrane region" description="Helical" evidence="5">
    <location>
        <begin position="255"/>
        <end position="272"/>
    </location>
</feature>
<dbReference type="InterPro" id="IPR007016">
    <property type="entry name" value="O-antigen_ligase-rel_domated"/>
</dbReference>
<name>A0A0G2A5C5_9BACT</name>
<feature type="transmembrane region" description="Helical" evidence="5">
    <location>
        <begin position="77"/>
        <end position="98"/>
    </location>
</feature>
<dbReference type="PATRIC" id="fig|1618986.3.peg.340"/>
<feature type="transmembrane region" description="Helical" evidence="5">
    <location>
        <begin position="301"/>
        <end position="321"/>
    </location>
</feature>
<dbReference type="PANTHER" id="PTHR37422">
    <property type="entry name" value="TEICHURONIC ACID BIOSYNTHESIS PROTEIN TUAE"/>
    <property type="match status" value="1"/>
</dbReference>
<evidence type="ECO:0000256" key="4">
    <source>
        <dbReference type="ARBA" id="ARBA00023136"/>
    </source>
</evidence>
<feature type="transmembrane region" description="Helical" evidence="5">
    <location>
        <begin position="110"/>
        <end position="131"/>
    </location>
</feature>
<sequence>MTIMNGSQRTLLSVGVVGFLFVTLGVAVFWSSTAALSILLGLLILFLATKHPLAALAFLGLYFPLEPFLVKWIPEELFLLVRFAPEVLLYLVVAAAFWKRLRTGEQPRTPLDVPFALFLIVLLTSALINLVPPDVSAIGARQILRFVLVFFAVVYLRPDRRALRWFTVAMLIVILLQSALGLSQAFVGEPLDAFLFPEEGRFLGEITLAPNAFRFWDPGSRVFGTLGRYDRLGTFLAFFLLIATGILYEMRQARWRKELWLVFLLGLPALALTYSRSGWFGFVLGFLLIAWVFKRDRRVKLAVGGFLLVAVAYLGVTGLVVNRLVDVPSQTVAERFFEAFSVARWQGEYYGLGRLFWIVNTPLHVIPAAPLFGHGPGTFGGGAVSALRNTSVYNELGLPFGVAGTEGYIDNNWLSLWGETGTLGLVFYLWMIVILFRLSHQLWREGKDEFARAVALGFCGAVVAVSLNAFLASFLEARTLAFYFWGYAGVVVVLAQKEGILRL</sequence>
<reference evidence="7 8" key="1">
    <citation type="journal article" date="2015" name="Nature">
        <title>rRNA introns, odd ribosomes, and small enigmatic genomes across a large radiation of phyla.</title>
        <authorList>
            <person name="Brown C.T."/>
            <person name="Hug L.A."/>
            <person name="Thomas B.C."/>
            <person name="Sharon I."/>
            <person name="Castelle C.J."/>
            <person name="Singh A."/>
            <person name="Wilkins M.J."/>
            <person name="Williams K.H."/>
            <person name="Banfield J.F."/>
        </authorList>
    </citation>
    <scope>NUCLEOTIDE SEQUENCE [LARGE SCALE GENOMIC DNA]</scope>
</reference>
<evidence type="ECO:0000259" key="6">
    <source>
        <dbReference type="Pfam" id="PF04932"/>
    </source>
</evidence>
<dbReference type="PANTHER" id="PTHR37422:SF13">
    <property type="entry name" value="LIPOPOLYSACCHARIDE BIOSYNTHESIS PROTEIN PA4999-RELATED"/>
    <property type="match status" value="1"/>
</dbReference>
<dbReference type="GO" id="GO:0016020">
    <property type="term" value="C:membrane"/>
    <property type="evidence" value="ECO:0007669"/>
    <property type="project" value="UniProtKB-SubCell"/>
</dbReference>
<evidence type="ECO:0000313" key="8">
    <source>
        <dbReference type="Proteomes" id="UP000033865"/>
    </source>
</evidence>
<protein>
    <recommendedName>
        <fullName evidence="6">O-antigen ligase-related domain-containing protein</fullName>
    </recommendedName>
</protein>
<feature type="transmembrane region" description="Helical" evidence="5">
    <location>
        <begin position="38"/>
        <end position="65"/>
    </location>
</feature>
<feature type="transmembrane region" description="Helical" evidence="5">
    <location>
        <begin position="163"/>
        <end position="187"/>
    </location>
</feature>
<feature type="transmembrane region" description="Helical" evidence="5">
    <location>
        <begin position="12"/>
        <end position="31"/>
    </location>
</feature>
<proteinExistence type="predicted"/>
<feature type="transmembrane region" description="Helical" evidence="5">
    <location>
        <begin position="477"/>
        <end position="495"/>
    </location>
</feature>
<comment type="subcellular location">
    <subcellularLocation>
        <location evidence="1">Membrane</location>
        <topology evidence="1">Multi-pass membrane protein</topology>
    </subcellularLocation>
</comment>
<comment type="caution">
    <text evidence="7">The sequence shown here is derived from an EMBL/GenBank/DDBJ whole genome shotgun (WGS) entry which is preliminary data.</text>
</comment>